<dbReference type="AlphaFoldDB" id="A0A9W9JIB0"/>
<dbReference type="Proteomes" id="UP001150942">
    <property type="component" value="Unassembled WGS sequence"/>
</dbReference>
<proteinExistence type="predicted"/>
<feature type="domain" description="DUF1989" evidence="1">
    <location>
        <begin position="12"/>
        <end position="116"/>
    </location>
</feature>
<dbReference type="OrthoDB" id="504708at2759"/>
<accession>A0A9W9JIB0</accession>
<dbReference type="Pfam" id="PF09347">
    <property type="entry name" value="DUF1989"/>
    <property type="match status" value="1"/>
</dbReference>
<organism evidence="2 3">
    <name type="scientific">Penicillium cf. viridicatum</name>
    <dbReference type="NCBI Taxonomy" id="2972119"/>
    <lineage>
        <taxon>Eukaryota</taxon>
        <taxon>Fungi</taxon>
        <taxon>Dikarya</taxon>
        <taxon>Ascomycota</taxon>
        <taxon>Pezizomycotina</taxon>
        <taxon>Eurotiomycetes</taxon>
        <taxon>Eurotiomycetidae</taxon>
        <taxon>Eurotiales</taxon>
        <taxon>Aspergillaceae</taxon>
        <taxon>Penicillium</taxon>
    </lineage>
</organism>
<name>A0A9W9JIB0_9EURO</name>
<dbReference type="InterPro" id="IPR018959">
    <property type="entry name" value="DUF1989"/>
</dbReference>
<evidence type="ECO:0000259" key="1">
    <source>
        <dbReference type="Pfam" id="PF09347"/>
    </source>
</evidence>
<evidence type="ECO:0000313" key="2">
    <source>
        <dbReference type="EMBL" id="KAJ5197373.1"/>
    </source>
</evidence>
<sequence>MEDLPTTAKTHIVPAAQGYAFEVTKGERFRIVDIHGLQIVNEPGLKERVRMSYTRFRLQGVSPDIGEHLRTNHDTPALTITAGTCKVHDMTFIPCFLEIYAECSLEGHRSCTMNITVITGL</sequence>
<gene>
    <name evidence="2" type="ORF">N7449_007852</name>
</gene>
<evidence type="ECO:0000313" key="3">
    <source>
        <dbReference type="Proteomes" id="UP001150942"/>
    </source>
</evidence>
<reference evidence="2" key="1">
    <citation type="submission" date="2022-11" db="EMBL/GenBank/DDBJ databases">
        <authorList>
            <person name="Petersen C."/>
        </authorList>
    </citation>
    <scope>NUCLEOTIDE SEQUENCE</scope>
    <source>
        <strain evidence="2">IBT 20477</strain>
    </source>
</reference>
<dbReference type="EMBL" id="JAPQKQ010000005">
    <property type="protein sequence ID" value="KAJ5197373.1"/>
    <property type="molecule type" value="Genomic_DNA"/>
</dbReference>
<reference evidence="2" key="2">
    <citation type="journal article" date="2023" name="IMA Fungus">
        <title>Comparative genomic study of the Penicillium genus elucidates a diverse pangenome and 15 lateral gene transfer events.</title>
        <authorList>
            <person name="Petersen C."/>
            <person name="Sorensen T."/>
            <person name="Nielsen M.R."/>
            <person name="Sondergaard T.E."/>
            <person name="Sorensen J.L."/>
            <person name="Fitzpatrick D.A."/>
            <person name="Frisvad J.C."/>
            <person name="Nielsen K.L."/>
        </authorList>
    </citation>
    <scope>NUCLEOTIDE SEQUENCE</scope>
    <source>
        <strain evidence="2">IBT 20477</strain>
    </source>
</reference>
<keyword evidence="3" id="KW-1185">Reference proteome</keyword>
<comment type="caution">
    <text evidence="2">The sequence shown here is derived from an EMBL/GenBank/DDBJ whole genome shotgun (WGS) entry which is preliminary data.</text>
</comment>
<protein>
    <recommendedName>
        <fullName evidence="1">DUF1989 domain-containing protein</fullName>
    </recommendedName>
</protein>